<evidence type="ECO:0000256" key="2">
    <source>
        <dbReference type="SAM" id="SignalP"/>
    </source>
</evidence>
<feature type="chain" id="PRO_5009533352" description="PASTA domain-containing protein" evidence="2">
    <location>
        <begin position="27"/>
        <end position="479"/>
    </location>
</feature>
<feature type="transmembrane region" description="Helical" evidence="1">
    <location>
        <begin position="181"/>
        <end position="202"/>
    </location>
</feature>
<feature type="signal peptide" evidence="2">
    <location>
        <begin position="1"/>
        <end position="26"/>
    </location>
</feature>
<gene>
    <name evidence="3" type="ORF">A2304_00730</name>
</gene>
<keyword evidence="1" id="KW-0472">Membrane</keyword>
<name>A0A1F7W8Q5_9BACT</name>
<dbReference type="PROSITE" id="PS51257">
    <property type="entry name" value="PROKAR_LIPOPROTEIN"/>
    <property type="match status" value="1"/>
</dbReference>
<organism evidence="3 4">
    <name type="scientific">Candidatus Uhrbacteria bacterium RIFOXYB2_FULL_57_15</name>
    <dbReference type="NCBI Taxonomy" id="1802422"/>
    <lineage>
        <taxon>Bacteria</taxon>
        <taxon>Candidatus Uhriibacteriota</taxon>
    </lineage>
</organism>
<dbReference type="EMBL" id="MGFE01000018">
    <property type="protein sequence ID" value="OGL98597.1"/>
    <property type="molecule type" value="Genomic_DNA"/>
</dbReference>
<feature type="transmembrane region" description="Helical" evidence="1">
    <location>
        <begin position="146"/>
        <end position="169"/>
    </location>
</feature>
<evidence type="ECO:0000313" key="4">
    <source>
        <dbReference type="Proteomes" id="UP000176501"/>
    </source>
</evidence>
<reference evidence="3 4" key="1">
    <citation type="journal article" date="2016" name="Nat. Commun.">
        <title>Thousands of microbial genomes shed light on interconnected biogeochemical processes in an aquifer system.</title>
        <authorList>
            <person name="Anantharaman K."/>
            <person name="Brown C.T."/>
            <person name="Hug L.A."/>
            <person name="Sharon I."/>
            <person name="Castelle C.J."/>
            <person name="Probst A.J."/>
            <person name="Thomas B.C."/>
            <person name="Singh A."/>
            <person name="Wilkins M.J."/>
            <person name="Karaoz U."/>
            <person name="Brodie E.L."/>
            <person name="Williams K.H."/>
            <person name="Hubbard S.S."/>
            <person name="Banfield J.F."/>
        </authorList>
    </citation>
    <scope>NUCLEOTIDE SEQUENCE [LARGE SCALE GENOMIC DNA]</scope>
</reference>
<keyword evidence="1" id="KW-0812">Transmembrane</keyword>
<keyword evidence="1" id="KW-1133">Transmembrane helix</keyword>
<accession>A0A1F7W8Q5</accession>
<evidence type="ECO:0008006" key="5">
    <source>
        <dbReference type="Google" id="ProtNLM"/>
    </source>
</evidence>
<dbReference type="Proteomes" id="UP000176501">
    <property type="component" value="Unassembled WGS sequence"/>
</dbReference>
<keyword evidence="2" id="KW-0732">Signal</keyword>
<proteinExistence type="predicted"/>
<evidence type="ECO:0000313" key="3">
    <source>
        <dbReference type="EMBL" id="OGL98597.1"/>
    </source>
</evidence>
<dbReference type="AlphaFoldDB" id="A0A1F7W8Q5"/>
<sequence length="479" mass="49927">MRLARSLVLVLLSFVFVFGHALPVLAGACFCNIEGAGATQNGNPVDAAACQTSCDGVEKSVGYLYALDVTQYPSSLLQCFSKKELCDSAGGKFDSKQPAECPSGWHYCYPVDTEKYTLQISIPSQSGGEVTQVSNYGEYVGAIYKYLLGFAVTTAIVFVMVGGIRYVVGASTGEIGKAKDMIVKAVSGLVLLLFAYVILYTVNPELIRLQVPKLPMIRQVLLLEGGEDCKSLKDKGYTVDDANAVKGKYAKFLCGTVAAVTKDPAGSVIPEGKTCVYNACAAPDPTCGEAPSDNHANALCVSAGNDYRCVQCGQITPGNSCNIAPSAGLCSSLDPADSFVNTGAANPPYDRLNLCGFTHSPSMVSTATGVTAATAAALVGGGAITAIYGAAVSADAITGTCAYMSLNCNEVTACESYDGMKAYNSIVTNGQELDDLNYSSLGTPSIVEICSQDPCQIGKKTGKTCTFVEGKVKSDCVSK</sequence>
<comment type="caution">
    <text evidence="3">The sequence shown here is derived from an EMBL/GenBank/DDBJ whole genome shotgun (WGS) entry which is preliminary data.</text>
</comment>
<protein>
    <recommendedName>
        <fullName evidence="5">PASTA domain-containing protein</fullName>
    </recommendedName>
</protein>
<evidence type="ECO:0000256" key="1">
    <source>
        <dbReference type="SAM" id="Phobius"/>
    </source>
</evidence>